<keyword evidence="4 7" id="KW-0547">Nucleotide-binding</keyword>
<dbReference type="Gene3D" id="3.30.200.20">
    <property type="entry name" value="Phosphorylase Kinase, domain 1"/>
    <property type="match status" value="1"/>
</dbReference>
<dbReference type="SUPFAM" id="SSF56112">
    <property type="entry name" value="Protein kinase-like (PK-like)"/>
    <property type="match status" value="1"/>
</dbReference>
<evidence type="ECO:0000256" key="2">
    <source>
        <dbReference type="ARBA" id="ARBA00022527"/>
    </source>
</evidence>
<reference evidence="11" key="1">
    <citation type="journal article" date="2014" name="Int. J. Syst. Evol. Microbiol.">
        <title>Complete genome sequence of Corynebacterium casei LMG S-19264T (=DSM 44701T), isolated from a smear-ripened cheese.</title>
        <authorList>
            <consortium name="US DOE Joint Genome Institute (JGI-PGF)"/>
            <person name="Walter F."/>
            <person name="Albersmeier A."/>
            <person name="Kalinowski J."/>
            <person name="Ruckert C."/>
        </authorList>
    </citation>
    <scope>NUCLEOTIDE SEQUENCE</scope>
    <source>
        <strain evidence="11">CGMCC 4.7299</strain>
    </source>
</reference>
<dbReference type="PROSITE" id="PS00108">
    <property type="entry name" value="PROTEIN_KINASE_ST"/>
    <property type="match status" value="1"/>
</dbReference>
<evidence type="ECO:0000313" key="11">
    <source>
        <dbReference type="EMBL" id="GGL15050.1"/>
    </source>
</evidence>
<reference evidence="11" key="2">
    <citation type="submission" date="2020-09" db="EMBL/GenBank/DDBJ databases">
        <authorList>
            <person name="Sun Q."/>
            <person name="Zhou Y."/>
        </authorList>
    </citation>
    <scope>NUCLEOTIDE SEQUENCE</scope>
    <source>
        <strain evidence="11">CGMCC 4.7299</strain>
    </source>
</reference>
<dbReference type="EC" id="2.7.11.1" evidence="1"/>
<name>A0A8J3C3X8_9ACTN</name>
<dbReference type="GO" id="GO:0004674">
    <property type="term" value="F:protein serine/threonine kinase activity"/>
    <property type="evidence" value="ECO:0007669"/>
    <property type="project" value="UniProtKB-KW"/>
</dbReference>
<dbReference type="EMBL" id="BMMX01000047">
    <property type="protein sequence ID" value="GGL15050.1"/>
    <property type="molecule type" value="Genomic_DNA"/>
</dbReference>
<dbReference type="SMART" id="SM00220">
    <property type="entry name" value="S_TKc"/>
    <property type="match status" value="1"/>
</dbReference>
<evidence type="ECO:0000256" key="7">
    <source>
        <dbReference type="PROSITE-ProRule" id="PRU10141"/>
    </source>
</evidence>
<feature type="compositionally biased region" description="Gly residues" evidence="8">
    <location>
        <begin position="401"/>
        <end position="410"/>
    </location>
</feature>
<evidence type="ECO:0000259" key="10">
    <source>
        <dbReference type="PROSITE" id="PS50011"/>
    </source>
</evidence>
<dbReference type="PROSITE" id="PS00107">
    <property type="entry name" value="PROTEIN_KINASE_ATP"/>
    <property type="match status" value="1"/>
</dbReference>
<feature type="compositionally biased region" description="Low complexity" evidence="8">
    <location>
        <begin position="385"/>
        <end position="400"/>
    </location>
</feature>
<dbReference type="InterPro" id="IPR008271">
    <property type="entry name" value="Ser/Thr_kinase_AS"/>
</dbReference>
<feature type="compositionally biased region" description="Pro residues" evidence="8">
    <location>
        <begin position="425"/>
        <end position="435"/>
    </location>
</feature>
<dbReference type="Pfam" id="PF00069">
    <property type="entry name" value="Pkinase"/>
    <property type="match status" value="1"/>
</dbReference>
<feature type="compositionally biased region" description="Low complexity" evidence="8">
    <location>
        <begin position="359"/>
        <end position="375"/>
    </location>
</feature>
<dbReference type="GO" id="GO:0005524">
    <property type="term" value="F:ATP binding"/>
    <property type="evidence" value="ECO:0007669"/>
    <property type="project" value="UniProtKB-UniRule"/>
</dbReference>
<evidence type="ECO:0000256" key="5">
    <source>
        <dbReference type="ARBA" id="ARBA00022777"/>
    </source>
</evidence>
<keyword evidence="3" id="KW-0808">Transferase</keyword>
<keyword evidence="9" id="KW-0472">Membrane</keyword>
<evidence type="ECO:0000256" key="4">
    <source>
        <dbReference type="ARBA" id="ARBA00022741"/>
    </source>
</evidence>
<keyword evidence="12" id="KW-1185">Reference proteome</keyword>
<comment type="caution">
    <text evidence="11">The sequence shown here is derived from an EMBL/GenBank/DDBJ whole genome shotgun (WGS) entry which is preliminary data.</text>
</comment>
<sequence>MGRLRRVEVQQALGGRYTLLSELGRGGTAVVWRARDEVLGRAVAVKVLAGSHVGDEGSRARIRDEARAAAALSPHPNIAQVYDFGESDEGGTRLPYVVMELVNGPTLQQKVVEAGHLAPATSLRICAEVAAALAAAHADGLVHRDIKPGNVIVTHRGAKVVDFGIAAVAGPGTPDEILYGTPAYLAPERVTGDAVEPATDVYALGVLLYRLLADDSPWSVESTTQMLSAHVYIEPKPLPELPGVPAVVADLIRRCLRKDPLDRPPAADVAAVLARAATAPQGHEDGDEDGRDPTRRRLWAGLAGLAAALVVGLIVWALLPVPPDGDRDGAVAAAPPSQDPQAGGTSPAATRNASDSRPGADPADPDGAAGVDGVPAGVGEGVVPGGPATTAPGPGAQPGTTTGGNGGPGGATDEPTADPTTGTTEPPPTEDPPPAGGGSSGAKRLSSDAGFVVAKCSNGKATFNTWHATRPYQVESVNPGPATAAQVTFVDDPSRVRMTVTCASGSPTAAVTEQ</sequence>
<feature type="domain" description="Protein kinase" evidence="10">
    <location>
        <begin position="17"/>
        <end position="273"/>
    </location>
</feature>
<evidence type="ECO:0000256" key="9">
    <source>
        <dbReference type="SAM" id="Phobius"/>
    </source>
</evidence>
<proteinExistence type="predicted"/>
<protein>
    <recommendedName>
        <fullName evidence="1">non-specific serine/threonine protein kinase</fullName>
        <ecNumber evidence="1">2.7.11.1</ecNumber>
    </recommendedName>
</protein>
<keyword evidence="6 7" id="KW-0067">ATP-binding</keyword>
<dbReference type="CDD" id="cd14014">
    <property type="entry name" value="STKc_PknB_like"/>
    <property type="match status" value="1"/>
</dbReference>
<feature type="binding site" evidence="7">
    <location>
        <position position="46"/>
    </location>
    <ligand>
        <name>ATP</name>
        <dbReference type="ChEBI" id="CHEBI:30616"/>
    </ligand>
</feature>
<feature type="transmembrane region" description="Helical" evidence="9">
    <location>
        <begin position="298"/>
        <end position="319"/>
    </location>
</feature>
<dbReference type="AlphaFoldDB" id="A0A8J3C3X8"/>
<keyword evidence="9" id="KW-0812">Transmembrane</keyword>
<feature type="compositionally biased region" description="Low complexity" evidence="8">
    <location>
        <begin position="411"/>
        <end position="424"/>
    </location>
</feature>
<accession>A0A8J3C3X8</accession>
<evidence type="ECO:0000313" key="12">
    <source>
        <dbReference type="Proteomes" id="UP000656042"/>
    </source>
</evidence>
<dbReference type="InterPro" id="IPR011009">
    <property type="entry name" value="Kinase-like_dom_sf"/>
</dbReference>
<dbReference type="Gene3D" id="1.10.510.10">
    <property type="entry name" value="Transferase(Phosphotransferase) domain 1"/>
    <property type="match status" value="1"/>
</dbReference>
<keyword evidence="2" id="KW-0723">Serine/threonine-protein kinase</keyword>
<evidence type="ECO:0000256" key="1">
    <source>
        <dbReference type="ARBA" id="ARBA00012513"/>
    </source>
</evidence>
<dbReference type="PANTHER" id="PTHR43289:SF6">
    <property type="entry name" value="SERINE_THREONINE-PROTEIN KINASE NEKL-3"/>
    <property type="match status" value="1"/>
</dbReference>
<feature type="compositionally biased region" description="Polar residues" evidence="8">
    <location>
        <begin position="339"/>
        <end position="355"/>
    </location>
</feature>
<feature type="region of interest" description="Disordered" evidence="8">
    <location>
        <begin position="327"/>
        <end position="446"/>
    </location>
</feature>
<dbReference type="Proteomes" id="UP000656042">
    <property type="component" value="Unassembled WGS sequence"/>
</dbReference>
<evidence type="ECO:0000256" key="6">
    <source>
        <dbReference type="ARBA" id="ARBA00022840"/>
    </source>
</evidence>
<organism evidence="11 12">
    <name type="scientific">Mangrovihabitans endophyticus</name>
    <dbReference type="NCBI Taxonomy" id="1751298"/>
    <lineage>
        <taxon>Bacteria</taxon>
        <taxon>Bacillati</taxon>
        <taxon>Actinomycetota</taxon>
        <taxon>Actinomycetes</taxon>
        <taxon>Micromonosporales</taxon>
        <taxon>Micromonosporaceae</taxon>
        <taxon>Mangrovihabitans</taxon>
    </lineage>
</organism>
<dbReference type="PANTHER" id="PTHR43289">
    <property type="entry name" value="MITOGEN-ACTIVATED PROTEIN KINASE KINASE KINASE 20-RELATED"/>
    <property type="match status" value="1"/>
</dbReference>
<gene>
    <name evidence="11" type="ORF">GCM10012284_57140</name>
</gene>
<evidence type="ECO:0000256" key="8">
    <source>
        <dbReference type="SAM" id="MobiDB-lite"/>
    </source>
</evidence>
<dbReference type="InterPro" id="IPR000719">
    <property type="entry name" value="Prot_kinase_dom"/>
</dbReference>
<evidence type="ECO:0000256" key="3">
    <source>
        <dbReference type="ARBA" id="ARBA00022679"/>
    </source>
</evidence>
<dbReference type="InterPro" id="IPR017441">
    <property type="entry name" value="Protein_kinase_ATP_BS"/>
</dbReference>
<dbReference type="PROSITE" id="PS50011">
    <property type="entry name" value="PROTEIN_KINASE_DOM"/>
    <property type="match status" value="1"/>
</dbReference>
<keyword evidence="5" id="KW-0418">Kinase</keyword>
<keyword evidence="9" id="KW-1133">Transmembrane helix</keyword>